<accession>A0A507BGG2</accession>
<evidence type="ECO:0000256" key="4">
    <source>
        <dbReference type="ARBA" id="ARBA00023163"/>
    </source>
</evidence>
<sequence length="434" mass="48478">MRKLRYSASRQKSCQQCSIAKAKCDRNRERCSRCVERNVPCVYPAVSSPLRRNDSTTSPAPPAPGSSPATPNQLFAHNATLPTSIDEVALGNNSDRPMSDDTSVTFSPPIFAEHISPKAPTSSGHPPERPETVDFSLVRLICPIDAEQISNRWLNTYVPAPGQRVKVYPTGTTVFLRSILHSYASMSASGRNYPPFVHSVQTAGTAAKAPLSTCLSLVRACERPLPGSEDAVLDLLKGQMSAIVDGYSTYDQPTLTAAFQAYLIYCLMLYFIFETESKSFLRQAIVNIQMLASSSAKQGLMCVAEMQHSRPSWEEWIIAESKRRSLYTMYLLDSLLLIEDGLTPFLGIELQGLLAPARRSLWDAQDRHTWERAYNRHLADWPDAHFRIDELWNLAPGADVATRDERIRRIRLWLEDVDNYGTMMYSITSAAHGI</sequence>
<feature type="region of interest" description="Disordered" evidence="6">
    <location>
        <begin position="46"/>
        <end position="74"/>
    </location>
</feature>
<evidence type="ECO:0000256" key="3">
    <source>
        <dbReference type="ARBA" id="ARBA00023015"/>
    </source>
</evidence>
<comment type="caution">
    <text evidence="8">The sequence shown here is derived from an EMBL/GenBank/DDBJ whole genome shotgun (WGS) entry which is preliminary data.</text>
</comment>
<dbReference type="PROSITE" id="PS00463">
    <property type="entry name" value="ZN2_CY6_FUNGAL_1"/>
    <property type="match status" value="1"/>
</dbReference>
<dbReference type="Gene3D" id="4.10.240.10">
    <property type="entry name" value="Zn(2)-C6 fungal-type DNA-binding domain"/>
    <property type="match status" value="1"/>
</dbReference>
<dbReference type="CDD" id="cd00067">
    <property type="entry name" value="GAL4"/>
    <property type="match status" value="1"/>
</dbReference>
<dbReference type="SUPFAM" id="SSF57701">
    <property type="entry name" value="Zn2/Cys6 DNA-binding domain"/>
    <property type="match status" value="1"/>
</dbReference>
<keyword evidence="9" id="KW-1185">Reference proteome</keyword>
<feature type="domain" description="Zn(2)-C6 fungal-type" evidence="7">
    <location>
        <begin position="13"/>
        <end position="43"/>
    </location>
</feature>
<evidence type="ECO:0000256" key="6">
    <source>
        <dbReference type="SAM" id="MobiDB-lite"/>
    </source>
</evidence>
<keyword evidence="5" id="KW-0539">Nucleus</keyword>
<keyword evidence="2" id="KW-0862">Zinc</keyword>
<dbReference type="InParanoid" id="A0A507BGG2"/>
<dbReference type="SMART" id="SM00066">
    <property type="entry name" value="GAL4"/>
    <property type="match status" value="1"/>
</dbReference>
<dbReference type="PROSITE" id="PS50048">
    <property type="entry name" value="ZN2_CY6_FUNGAL_2"/>
    <property type="match status" value="1"/>
</dbReference>
<evidence type="ECO:0000313" key="9">
    <source>
        <dbReference type="Proteomes" id="UP000319257"/>
    </source>
</evidence>
<dbReference type="GeneID" id="41970412"/>
<dbReference type="PANTHER" id="PTHR47660">
    <property type="entry name" value="TRANSCRIPTION FACTOR WITH C2H2 AND ZN(2)-CYS(6) DNA BINDING DOMAIN (EUROFUNG)-RELATED-RELATED"/>
    <property type="match status" value="1"/>
</dbReference>
<dbReference type="RefSeq" id="XP_030999575.1">
    <property type="nucleotide sequence ID" value="XM_031137212.1"/>
</dbReference>
<dbReference type="PANTHER" id="PTHR47660:SF3">
    <property type="entry name" value="FINGER DOMAIN PROTEIN, PUTATIVE (AFU_ORTHOLOGUE AFUA_4G03310)-RELATED"/>
    <property type="match status" value="1"/>
</dbReference>
<dbReference type="AlphaFoldDB" id="A0A507BGG2"/>
<name>A0A507BGG2_9PEZI</name>
<keyword evidence="1" id="KW-0479">Metal-binding</keyword>
<evidence type="ECO:0000256" key="5">
    <source>
        <dbReference type="ARBA" id="ARBA00023242"/>
    </source>
</evidence>
<dbReference type="OrthoDB" id="440553at2759"/>
<dbReference type="EMBL" id="SKBQ01000012">
    <property type="protein sequence ID" value="TPX17864.1"/>
    <property type="molecule type" value="Genomic_DNA"/>
</dbReference>
<keyword evidence="4" id="KW-0804">Transcription</keyword>
<evidence type="ECO:0000313" key="8">
    <source>
        <dbReference type="EMBL" id="TPX17864.1"/>
    </source>
</evidence>
<evidence type="ECO:0000256" key="2">
    <source>
        <dbReference type="ARBA" id="ARBA00022833"/>
    </source>
</evidence>
<dbReference type="Proteomes" id="UP000319257">
    <property type="component" value="Unassembled WGS sequence"/>
</dbReference>
<dbReference type="GO" id="GO:0008270">
    <property type="term" value="F:zinc ion binding"/>
    <property type="evidence" value="ECO:0007669"/>
    <property type="project" value="InterPro"/>
</dbReference>
<dbReference type="GO" id="GO:0000981">
    <property type="term" value="F:DNA-binding transcription factor activity, RNA polymerase II-specific"/>
    <property type="evidence" value="ECO:0007669"/>
    <property type="project" value="InterPro"/>
</dbReference>
<dbReference type="InterPro" id="IPR036864">
    <property type="entry name" value="Zn2-C6_fun-type_DNA-bd_sf"/>
</dbReference>
<reference evidence="8 9" key="1">
    <citation type="submission" date="2019-06" db="EMBL/GenBank/DDBJ databases">
        <title>Draft genome sequence of the filamentous fungus Phialemoniopsis curvata isolated from diesel fuel.</title>
        <authorList>
            <person name="Varaljay V.A."/>
            <person name="Lyon W.J."/>
            <person name="Crouch A.L."/>
            <person name="Drake C.E."/>
            <person name="Hollomon J.M."/>
            <person name="Nadeau L.J."/>
            <person name="Nunn H.S."/>
            <person name="Stevenson B.S."/>
            <person name="Bojanowski C.L."/>
            <person name="Crookes-Goodson W.J."/>
        </authorList>
    </citation>
    <scope>NUCLEOTIDE SEQUENCE [LARGE SCALE GENOMIC DNA]</scope>
    <source>
        <strain evidence="8 9">D216</strain>
    </source>
</reference>
<proteinExistence type="predicted"/>
<organism evidence="8 9">
    <name type="scientific">Thyridium curvatum</name>
    <dbReference type="NCBI Taxonomy" id="1093900"/>
    <lineage>
        <taxon>Eukaryota</taxon>
        <taxon>Fungi</taxon>
        <taxon>Dikarya</taxon>
        <taxon>Ascomycota</taxon>
        <taxon>Pezizomycotina</taxon>
        <taxon>Sordariomycetes</taxon>
        <taxon>Sordariomycetidae</taxon>
        <taxon>Thyridiales</taxon>
        <taxon>Thyridiaceae</taxon>
        <taxon>Thyridium</taxon>
    </lineage>
</organism>
<evidence type="ECO:0000259" key="7">
    <source>
        <dbReference type="PROSITE" id="PS50048"/>
    </source>
</evidence>
<dbReference type="Pfam" id="PF00172">
    <property type="entry name" value="Zn_clus"/>
    <property type="match status" value="1"/>
</dbReference>
<dbReference type="STRING" id="1093900.A0A507BGG2"/>
<evidence type="ECO:0000256" key="1">
    <source>
        <dbReference type="ARBA" id="ARBA00022723"/>
    </source>
</evidence>
<dbReference type="InterPro" id="IPR001138">
    <property type="entry name" value="Zn2Cys6_DnaBD"/>
</dbReference>
<protein>
    <recommendedName>
        <fullName evidence="7">Zn(2)-C6 fungal-type domain-containing protein</fullName>
    </recommendedName>
</protein>
<gene>
    <name evidence="8" type="ORF">E0L32_002965</name>
</gene>
<keyword evidence="3" id="KW-0805">Transcription regulation</keyword>